<reference evidence="2" key="2">
    <citation type="journal article" date="2015" name="Fish Shellfish Immunol.">
        <title>Early steps in the European eel (Anguilla anguilla)-Vibrio vulnificus interaction in the gills: Role of the RtxA13 toxin.</title>
        <authorList>
            <person name="Callol A."/>
            <person name="Pajuelo D."/>
            <person name="Ebbesson L."/>
            <person name="Teles M."/>
            <person name="MacKenzie S."/>
            <person name="Amaro C."/>
        </authorList>
    </citation>
    <scope>NUCLEOTIDE SEQUENCE</scope>
</reference>
<organism evidence="2">
    <name type="scientific">Anguilla anguilla</name>
    <name type="common">European freshwater eel</name>
    <name type="synonym">Muraena anguilla</name>
    <dbReference type="NCBI Taxonomy" id="7936"/>
    <lineage>
        <taxon>Eukaryota</taxon>
        <taxon>Metazoa</taxon>
        <taxon>Chordata</taxon>
        <taxon>Craniata</taxon>
        <taxon>Vertebrata</taxon>
        <taxon>Euteleostomi</taxon>
        <taxon>Actinopterygii</taxon>
        <taxon>Neopterygii</taxon>
        <taxon>Teleostei</taxon>
        <taxon>Anguilliformes</taxon>
        <taxon>Anguillidae</taxon>
        <taxon>Anguilla</taxon>
    </lineage>
</organism>
<dbReference type="AlphaFoldDB" id="A0A0E9QE90"/>
<evidence type="ECO:0000313" key="2">
    <source>
        <dbReference type="EMBL" id="JAH14802.1"/>
    </source>
</evidence>
<feature type="region of interest" description="Disordered" evidence="1">
    <location>
        <begin position="1"/>
        <end position="21"/>
    </location>
</feature>
<sequence length="21" mass="2346">MTVRPGLSPTPSSSLLTTQWW</sequence>
<accession>A0A0E9QE90</accession>
<name>A0A0E9QE90_ANGAN</name>
<dbReference type="EMBL" id="GBXM01093775">
    <property type="protein sequence ID" value="JAH14802.1"/>
    <property type="molecule type" value="Transcribed_RNA"/>
</dbReference>
<proteinExistence type="predicted"/>
<evidence type="ECO:0000256" key="1">
    <source>
        <dbReference type="SAM" id="MobiDB-lite"/>
    </source>
</evidence>
<protein>
    <submittedName>
        <fullName evidence="2">Uncharacterized protein</fullName>
    </submittedName>
</protein>
<reference evidence="2" key="1">
    <citation type="submission" date="2014-11" db="EMBL/GenBank/DDBJ databases">
        <authorList>
            <person name="Amaro Gonzalez C."/>
        </authorList>
    </citation>
    <scope>NUCLEOTIDE SEQUENCE</scope>
</reference>